<evidence type="ECO:0000313" key="3">
    <source>
        <dbReference type="Proteomes" id="UP000307874"/>
    </source>
</evidence>
<feature type="transmembrane region" description="Helical" evidence="1">
    <location>
        <begin position="103"/>
        <end position="129"/>
    </location>
</feature>
<name>A0A5C4JV27_9HYPH</name>
<proteinExistence type="predicted"/>
<accession>A0A5C4JV27</accession>
<protein>
    <submittedName>
        <fullName evidence="2">Uncharacterized protein</fullName>
    </submittedName>
</protein>
<gene>
    <name evidence="2" type="ORF">FF124_09155</name>
</gene>
<evidence type="ECO:0000256" key="1">
    <source>
        <dbReference type="SAM" id="Phobius"/>
    </source>
</evidence>
<dbReference type="Proteomes" id="UP000307874">
    <property type="component" value="Unassembled WGS sequence"/>
</dbReference>
<keyword evidence="1" id="KW-1133">Transmembrane helix</keyword>
<sequence>MQRMRMTAWIAFAIAVCIYGAMTVWTLPAISQAAGGLMPFDMRPGGYSRGEAQAFLAALSPQGRAIYLGPQQRLDLVYPAALALTLGIALYLLAPFNRFWKGLLAMIPVLGMVFDYLENAAVRAMLLVGPSGLQPGQVETASLLTTAKVIFDSAGYGLVLVFLILWALRRWRRVSAPQA</sequence>
<feature type="transmembrane region" description="Helical" evidence="1">
    <location>
        <begin position="76"/>
        <end position="96"/>
    </location>
</feature>
<keyword evidence="1" id="KW-0812">Transmembrane</keyword>
<dbReference type="AlphaFoldDB" id="A0A5C4JV27"/>
<evidence type="ECO:0000313" key="2">
    <source>
        <dbReference type="EMBL" id="TNB48479.1"/>
    </source>
</evidence>
<dbReference type="RefSeq" id="WP_138748178.1">
    <property type="nucleotide sequence ID" value="NZ_VCLB01000004.1"/>
</dbReference>
<keyword evidence="3" id="KW-1185">Reference proteome</keyword>
<keyword evidence="1" id="KW-0472">Membrane</keyword>
<dbReference type="OrthoDB" id="5198105at2"/>
<organism evidence="2 3">
    <name type="scientific">Martelella lutilitoris</name>
    <dbReference type="NCBI Taxonomy" id="2583532"/>
    <lineage>
        <taxon>Bacteria</taxon>
        <taxon>Pseudomonadati</taxon>
        <taxon>Pseudomonadota</taxon>
        <taxon>Alphaproteobacteria</taxon>
        <taxon>Hyphomicrobiales</taxon>
        <taxon>Aurantimonadaceae</taxon>
        <taxon>Martelella</taxon>
    </lineage>
</organism>
<dbReference type="EMBL" id="VCLB01000004">
    <property type="protein sequence ID" value="TNB48479.1"/>
    <property type="molecule type" value="Genomic_DNA"/>
</dbReference>
<feature type="transmembrane region" description="Helical" evidence="1">
    <location>
        <begin position="149"/>
        <end position="168"/>
    </location>
</feature>
<reference evidence="2 3" key="2">
    <citation type="submission" date="2019-06" db="EMBL/GenBank/DDBJ databases">
        <title>Martelella lutilitoris sp. nov., isolated from a tidal mudflat.</title>
        <authorList>
            <person name="Kim Y.-J."/>
        </authorList>
    </citation>
    <scope>NUCLEOTIDE SEQUENCE [LARGE SCALE GENOMIC DNA]</scope>
    <source>
        <strain evidence="2 3">GH2-6</strain>
    </source>
</reference>
<reference evidence="2 3" key="1">
    <citation type="submission" date="2019-05" db="EMBL/GenBank/DDBJ databases">
        <authorList>
            <person name="Lee S.D."/>
        </authorList>
    </citation>
    <scope>NUCLEOTIDE SEQUENCE [LARGE SCALE GENOMIC DNA]</scope>
    <source>
        <strain evidence="2 3">GH2-6</strain>
    </source>
</reference>
<comment type="caution">
    <text evidence="2">The sequence shown here is derived from an EMBL/GenBank/DDBJ whole genome shotgun (WGS) entry which is preliminary data.</text>
</comment>